<evidence type="ECO:0000256" key="1">
    <source>
        <dbReference type="SAM" id="Coils"/>
    </source>
</evidence>
<dbReference type="Pfam" id="PF19498">
    <property type="entry name" value="DUF6033"/>
    <property type="match status" value="1"/>
</dbReference>
<dbReference type="InterPro" id="IPR046097">
    <property type="entry name" value="DUF6033"/>
</dbReference>
<dbReference type="OrthoDB" id="2037534at2"/>
<name>A0A173V955_9FIRM</name>
<dbReference type="AlphaFoldDB" id="A0A173V955"/>
<feature type="coiled-coil region" evidence="1">
    <location>
        <begin position="168"/>
        <end position="206"/>
    </location>
</feature>
<keyword evidence="1" id="KW-0175">Coiled coil</keyword>
<accession>A0A173V955</accession>
<evidence type="ECO:0008006" key="4">
    <source>
        <dbReference type="Google" id="ProtNLM"/>
    </source>
</evidence>
<gene>
    <name evidence="2" type="ORF">ERS852572_02751</name>
</gene>
<reference evidence="2 3" key="1">
    <citation type="submission" date="2015-09" db="EMBL/GenBank/DDBJ databases">
        <authorList>
            <consortium name="Pathogen Informatics"/>
        </authorList>
    </citation>
    <scope>NUCLEOTIDE SEQUENCE [LARGE SCALE GENOMIC DNA]</scope>
    <source>
        <strain evidence="2 3">2789STDY5834960</strain>
    </source>
</reference>
<dbReference type="RefSeq" id="WP_055195158.1">
    <property type="nucleotide sequence ID" value="NZ_CABIYH010000021.1"/>
</dbReference>
<proteinExistence type="predicted"/>
<dbReference type="EMBL" id="CYXZ01000021">
    <property type="protein sequence ID" value="CUN23793.1"/>
    <property type="molecule type" value="Genomic_DNA"/>
</dbReference>
<sequence length="257" mass="28848">MGLGVENSVNAYNQNYRYQQNKMTGQANHLDFNKILSAKEGDNTEKVQKPNENSVSKVDTYTEYLKAKYGNIMIQNVGSDQKSMDSLGTGTYGMNNIVIAPNVLETMANDPKKAAYYEKMIQDFFASQSTVKAQMAVGGFEIQSYGMVIHPDGTAHYYVCGDVSPEKKAKIEAQMKAEDEEKAKRRRQYLERSEEAAEKRRQIEEINMQKSKKDAAFDDNISAVNVLSEVDRAVAIAAYENIANTFNENIIKSTIDN</sequence>
<dbReference type="Proteomes" id="UP000095350">
    <property type="component" value="Unassembled WGS sequence"/>
</dbReference>
<protein>
    <recommendedName>
        <fullName evidence="4">DNA-directed RNA polymerase subunit omega</fullName>
    </recommendedName>
</protein>
<evidence type="ECO:0000313" key="2">
    <source>
        <dbReference type="EMBL" id="CUN23793.1"/>
    </source>
</evidence>
<organism evidence="2 3">
    <name type="scientific">Roseburia intestinalis</name>
    <dbReference type="NCBI Taxonomy" id="166486"/>
    <lineage>
        <taxon>Bacteria</taxon>
        <taxon>Bacillati</taxon>
        <taxon>Bacillota</taxon>
        <taxon>Clostridia</taxon>
        <taxon>Lachnospirales</taxon>
        <taxon>Lachnospiraceae</taxon>
        <taxon>Roseburia</taxon>
    </lineage>
</organism>
<evidence type="ECO:0000313" key="3">
    <source>
        <dbReference type="Proteomes" id="UP000095350"/>
    </source>
</evidence>
<dbReference type="STRING" id="166486.ERS852572_02751"/>
<dbReference type="PaxDb" id="166486-ERS852572_02751"/>